<evidence type="ECO:0000259" key="8">
    <source>
        <dbReference type="Pfam" id="PF00696"/>
    </source>
</evidence>
<dbReference type="InterPro" id="IPR036393">
    <property type="entry name" value="AceGlu_kinase-like_sf"/>
</dbReference>
<evidence type="ECO:0000256" key="7">
    <source>
        <dbReference type="ARBA" id="ARBA00047872"/>
    </source>
</evidence>
<dbReference type="PANTHER" id="PTHR21499">
    <property type="entry name" value="ASPARTATE KINASE"/>
    <property type="match status" value="1"/>
</dbReference>
<dbReference type="Pfam" id="PF00696">
    <property type="entry name" value="AA_kinase"/>
    <property type="match status" value="1"/>
</dbReference>
<evidence type="ECO:0000313" key="9">
    <source>
        <dbReference type="EMBL" id="MFB2717169.1"/>
    </source>
</evidence>
<evidence type="ECO:0000256" key="5">
    <source>
        <dbReference type="ARBA" id="ARBA00022777"/>
    </source>
</evidence>
<evidence type="ECO:0000256" key="2">
    <source>
        <dbReference type="ARBA" id="ARBA00013059"/>
    </source>
</evidence>
<evidence type="ECO:0000313" key="10">
    <source>
        <dbReference type="Proteomes" id="UP001576762"/>
    </source>
</evidence>
<dbReference type="EC" id="2.7.2.4" evidence="2"/>
<dbReference type="InterPro" id="IPR001048">
    <property type="entry name" value="Asp/Glu/Uridylate_kinase"/>
</dbReference>
<evidence type="ECO:0000256" key="3">
    <source>
        <dbReference type="ARBA" id="ARBA00022679"/>
    </source>
</evidence>
<comment type="similarity">
    <text evidence="1">Belongs to the aspartokinase family.</text>
</comment>
<organism evidence="9 10">
    <name type="scientific">Marinobacter shengliensis</name>
    <dbReference type="NCBI Taxonomy" id="1389223"/>
    <lineage>
        <taxon>Bacteria</taxon>
        <taxon>Pseudomonadati</taxon>
        <taxon>Pseudomonadota</taxon>
        <taxon>Gammaproteobacteria</taxon>
        <taxon>Pseudomonadales</taxon>
        <taxon>Marinobacteraceae</taxon>
        <taxon>Marinobacter</taxon>
    </lineage>
</organism>
<keyword evidence="5" id="KW-0418">Kinase</keyword>
<keyword evidence="3" id="KW-0808">Transferase</keyword>
<gene>
    <name evidence="9" type="ORF">ACE05E_16945</name>
</gene>
<dbReference type="Gene3D" id="3.40.1160.10">
    <property type="entry name" value="Acetylglutamate kinase-like"/>
    <property type="match status" value="1"/>
</dbReference>
<dbReference type="EMBL" id="JBHFLD010000028">
    <property type="protein sequence ID" value="MFB2717169.1"/>
    <property type="molecule type" value="Genomic_DNA"/>
</dbReference>
<feature type="domain" description="Aspartate/glutamate/uridylate kinase" evidence="8">
    <location>
        <begin position="6"/>
        <end position="231"/>
    </location>
</feature>
<keyword evidence="10" id="KW-1185">Reference proteome</keyword>
<keyword evidence="4" id="KW-0547">Nucleotide-binding</keyword>
<protein>
    <recommendedName>
        <fullName evidence="2">aspartate kinase</fullName>
        <ecNumber evidence="2">2.7.2.4</ecNumber>
    </recommendedName>
</protein>
<dbReference type="PANTHER" id="PTHR21499:SF3">
    <property type="entry name" value="ASPARTOKINASE"/>
    <property type="match status" value="1"/>
</dbReference>
<reference evidence="9 10" key="1">
    <citation type="submission" date="2024-09" db="EMBL/GenBank/DDBJ databases">
        <title>Draft genome sequences of 6 high pH adapted Marinobacter shengliensis sp. isolated from Mariana forearc serpentinite mud volcanoes.</title>
        <authorList>
            <person name="Elkassas S."/>
            <person name="Serres M."/>
            <person name="Michael N."/>
            <person name="Amina P."/>
            <person name="Teodora Z."/>
            <person name="Julie H."/>
        </authorList>
    </citation>
    <scope>NUCLEOTIDE SEQUENCE [LARGE SCALE GENOMIC DNA]</scope>
    <source>
        <strain evidence="9 10">EB4</strain>
    </source>
</reference>
<dbReference type="RefSeq" id="WP_374787859.1">
    <property type="nucleotide sequence ID" value="NZ_JBHFLB010000058.1"/>
</dbReference>
<dbReference type="Proteomes" id="UP001576762">
    <property type="component" value="Unassembled WGS sequence"/>
</dbReference>
<evidence type="ECO:0000256" key="6">
    <source>
        <dbReference type="ARBA" id="ARBA00022840"/>
    </source>
</evidence>
<name>A0ABV4WBM7_9GAMM</name>
<proteinExistence type="inferred from homology"/>
<accession>A0ABV4WBM7</accession>
<evidence type="ECO:0000256" key="1">
    <source>
        <dbReference type="ARBA" id="ARBA00010122"/>
    </source>
</evidence>
<evidence type="ECO:0000256" key="4">
    <source>
        <dbReference type="ARBA" id="ARBA00022741"/>
    </source>
</evidence>
<sequence length="380" mass="40925">MDATSIIKFGGSSFLNFHDYSKIALFLSECVRSYPGSKYIVVVSAMSGTTGRLKEAIDSIDPNAPKRVHDGTLATGEIISAHFLEAATSRLGIRCCSLNALNLGLKTNSEFGSAACTEFDLTNISRKLAYNDVIVVAGGQGVSEEQSITMLGRNSSDYTALLLASAVGATHCTIVSDVPGVMSADPYLLPQARTIKSIGFRTMAGVAESGAKVLYGKAVSHAEKFGIEIRCGRFENGEINIYTTIGKESPASIVVVSKAVTIISTESKSDFDNAFEWLELKNQSPLIIDNKKKREIAFVGGDRSSLGKLELLFKDAYSITDNAYLVSEHIGLSVIRSSFASHEAAVQHASLRHESLYPSANAEVPEWTEKARSEKSNIFI</sequence>
<comment type="catalytic activity">
    <reaction evidence="7">
        <text>L-aspartate + ATP = 4-phospho-L-aspartate + ADP</text>
        <dbReference type="Rhea" id="RHEA:23776"/>
        <dbReference type="ChEBI" id="CHEBI:29991"/>
        <dbReference type="ChEBI" id="CHEBI:30616"/>
        <dbReference type="ChEBI" id="CHEBI:57535"/>
        <dbReference type="ChEBI" id="CHEBI:456216"/>
        <dbReference type="EC" id="2.7.2.4"/>
    </reaction>
</comment>
<dbReference type="SUPFAM" id="SSF53633">
    <property type="entry name" value="Carbamate kinase-like"/>
    <property type="match status" value="1"/>
</dbReference>
<comment type="caution">
    <text evidence="9">The sequence shown here is derived from an EMBL/GenBank/DDBJ whole genome shotgun (WGS) entry which is preliminary data.</text>
</comment>
<keyword evidence="6" id="KW-0067">ATP-binding</keyword>